<dbReference type="InterPro" id="IPR058792">
    <property type="entry name" value="Beta-barrel_RND_2"/>
</dbReference>
<feature type="domain" description="CusB-like beta-barrel" evidence="3">
    <location>
        <begin position="214"/>
        <end position="286"/>
    </location>
</feature>
<organism evidence="4 5">
    <name type="scientific">Leptospirillum ferrooxidans (strain C2-3)</name>
    <dbReference type="NCBI Taxonomy" id="1162668"/>
    <lineage>
        <taxon>Bacteria</taxon>
        <taxon>Pseudomonadati</taxon>
        <taxon>Nitrospirota</taxon>
        <taxon>Nitrospiria</taxon>
        <taxon>Nitrospirales</taxon>
        <taxon>Nitrospiraceae</taxon>
        <taxon>Leptospirillum</taxon>
    </lineage>
</organism>
<proteinExistence type="inferred from homology"/>
<dbReference type="GO" id="GO:0015562">
    <property type="term" value="F:efflux transmembrane transporter activity"/>
    <property type="evidence" value="ECO:0007669"/>
    <property type="project" value="TreeGrafter"/>
</dbReference>
<dbReference type="Proteomes" id="UP000007382">
    <property type="component" value="Chromosome"/>
</dbReference>
<sequence length="380" mass="41540">MSRKKKIGLGIFLLGLTVLLVLHFVSGSKSKDLSGKFVLEPLKVGTLEIEVTATGRLKAMKTVHVGTQVSGIITEVKGRHNQHVRKGEVLAQIDPSIYRAQVAEAESNLSKIETQIALDRLSLSRDDDLFKRHIIAENIYDQDKARLSMDQATRNQSIARLNLAKANLRYTTILSPIDGIVIERRVRIGQTVTSAFKTPRLFTIAEDLSLMRLDTRVSESDIGAIKNGESVTFSVPAWPGRTFGGLVTMVRVHPRTVNHVVTYDVISRVTNPDLALKPGMTALVTIHVGVVSGKPLISNAALVYRPDAEMLGGIDLSKFKHQSIVFRLRKNRVEAVPVIIGETDGIHSVVVGGDLSLGDQVILRDHMGDSRKSHGGLFGG</sequence>
<dbReference type="PANTHER" id="PTHR30469:SF33">
    <property type="entry name" value="SLR1207 PROTEIN"/>
    <property type="match status" value="1"/>
</dbReference>
<name>I0IR48_LEPFC</name>
<dbReference type="AlphaFoldDB" id="I0IR48"/>
<dbReference type="STRING" id="1162668.LFE_2074"/>
<evidence type="ECO:0000259" key="3">
    <source>
        <dbReference type="Pfam" id="PF25954"/>
    </source>
</evidence>
<dbReference type="KEGG" id="lfc:LFE_2074"/>
<dbReference type="Gene3D" id="2.40.50.100">
    <property type="match status" value="1"/>
</dbReference>
<dbReference type="Gene3D" id="1.10.287.470">
    <property type="entry name" value="Helix hairpin bin"/>
    <property type="match status" value="1"/>
</dbReference>
<feature type="domain" description="Multidrug resistance protein MdtA-like barrel-sandwich hybrid" evidence="2">
    <location>
        <begin position="62"/>
        <end position="199"/>
    </location>
</feature>
<dbReference type="Gene3D" id="2.40.30.170">
    <property type="match status" value="1"/>
</dbReference>
<dbReference type="Pfam" id="PF25954">
    <property type="entry name" value="Beta-barrel_RND_2"/>
    <property type="match status" value="1"/>
</dbReference>
<dbReference type="HOGENOM" id="CLU_018816_14_1_0"/>
<dbReference type="InterPro" id="IPR006143">
    <property type="entry name" value="RND_pump_MFP"/>
</dbReference>
<dbReference type="eggNOG" id="COG0845">
    <property type="taxonomic scope" value="Bacteria"/>
</dbReference>
<dbReference type="NCBIfam" id="TIGR01730">
    <property type="entry name" value="RND_mfp"/>
    <property type="match status" value="1"/>
</dbReference>
<evidence type="ECO:0000313" key="4">
    <source>
        <dbReference type="EMBL" id="BAM07747.1"/>
    </source>
</evidence>
<dbReference type="PANTHER" id="PTHR30469">
    <property type="entry name" value="MULTIDRUG RESISTANCE PROTEIN MDTA"/>
    <property type="match status" value="1"/>
</dbReference>
<accession>I0IR48</accession>
<comment type="similarity">
    <text evidence="1">Belongs to the membrane fusion protein (MFP) (TC 8.A.1) family.</text>
</comment>
<protein>
    <submittedName>
        <fullName evidence="4">Putative secretion protein</fullName>
    </submittedName>
</protein>
<dbReference type="RefSeq" id="WP_014450230.1">
    <property type="nucleotide sequence ID" value="NC_017094.1"/>
</dbReference>
<evidence type="ECO:0000313" key="5">
    <source>
        <dbReference type="Proteomes" id="UP000007382"/>
    </source>
</evidence>
<dbReference type="SUPFAM" id="SSF111369">
    <property type="entry name" value="HlyD-like secretion proteins"/>
    <property type="match status" value="1"/>
</dbReference>
<evidence type="ECO:0000256" key="1">
    <source>
        <dbReference type="ARBA" id="ARBA00009477"/>
    </source>
</evidence>
<dbReference type="Pfam" id="PF25917">
    <property type="entry name" value="BSH_RND"/>
    <property type="match status" value="1"/>
</dbReference>
<keyword evidence="5" id="KW-1185">Reference proteome</keyword>
<reference evidence="5" key="2">
    <citation type="submission" date="2012-03" db="EMBL/GenBank/DDBJ databases">
        <title>The complete genome sequence of the pioneer microbe on fresh volcanic deposit, Leptospirillum ferrooxidans strain C2-3.</title>
        <authorList>
            <person name="Fujimura R."/>
            <person name="Sato Y."/>
            <person name="Nishizawa T."/>
            <person name="Nanba K."/>
            <person name="Oshima K."/>
            <person name="Hattori M."/>
            <person name="Kamijo T."/>
            <person name="Ohta H."/>
        </authorList>
    </citation>
    <scope>NUCLEOTIDE SEQUENCE [LARGE SCALE GENOMIC DNA]</scope>
    <source>
        <strain evidence="5">C2-3</strain>
    </source>
</reference>
<gene>
    <name evidence="4" type="primary">hlyD</name>
    <name evidence="4" type="ordered locus">LFE_2074</name>
</gene>
<evidence type="ECO:0000259" key="2">
    <source>
        <dbReference type="Pfam" id="PF25917"/>
    </source>
</evidence>
<reference evidence="4 5" key="1">
    <citation type="journal article" date="2012" name="J. Bacteriol.">
        <title>Complete Genome Sequence of Leptospirillum ferrooxidans Strain C2-3, Isolated from a Fresh Volcanic Ash Deposit on the Island of Miyake, Japan.</title>
        <authorList>
            <person name="Fujimura R."/>
            <person name="Sato Y."/>
            <person name="Nishizawa T."/>
            <person name="Oshima K."/>
            <person name="Kim S.-W."/>
            <person name="Hattori M."/>
            <person name="Kamijo T."/>
            <person name="Ohta H."/>
        </authorList>
    </citation>
    <scope>NUCLEOTIDE SEQUENCE [LARGE SCALE GENOMIC DNA]</scope>
    <source>
        <strain evidence="4 5">C2-3</strain>
    </source>
</reference>
<dbReference type="OrthoDB" id="9809068at2"/>
<dbReference type="GO" id="GO:1990281">
    <property type="term" value="C:efflux pump complex"/>
    <property type="evidence" value="ECO:0007669"/>
    <property type="project" value="TreeGrafter"/>
</dbReference>
<dbReference type="EMBL" id="AP012342">
    <property type="protein sequence ID" value="BAM07747.1"/>
    <property type="molecule type" value="Genomic_DNA"/>
</dbReference>
<dbReference type="InterPro" id="IPR058625">
    <property type="entry name" value="MdtA-like_BSH"/>
</dbReference>
<dbReference type="PATRIC" id="fig|1162668.3.peg.2458"/>